<reference evidence="2 3" key="1">
    <citation type="submission" date="2020-08" db="EMBL/GenBank/DDBJ databases">
        <title>Sequencing the genomes of 1000 actinobacteria strains.</title>
        <authorList>
            <person name="Klenk H.-P."/>
        </authorList>
    </citation>
    <scope>NUCLEOTIDE SEQUENCE [LARGE SCALE GENOMIC DNA]</scope>
    <source>
        <strain evidence="2 3">DSM 44551</strain>
    </source>
</reference>
<keyword evidence="3" id="KW-1185">Reference proteome</keyword>
<name>A0A7W8QJ03_9ACTN</name>
<dbReference type="RefSeq" id="WP_184390964.1">
    <property type="nucleotide sequence ID" value="NZ_JACHDB010000001.1"/>
</dbReference>
<evidence type="ECO:0000313" key="2">
    <source>
        <dbReference type="EMBL" id="MBB5431357.1"/>
    </source>
</evidence>
<comment type="caution">
    <text evidence="2">The sequence shown here is derived from an EMBL/GenBank/DDBJ whole genome shotgun (WGS) entry which is preliminary data.</text>
</comment>
<evidence type="ECO:0000256" key="1">
    <source>
        <dbReference type="SAM" id="MobiDB-lite"/>
    </source>
</evidence>
<sequence>MDAETLRALREAAGEIARLQRRLDAVERGTRRPQLGNSSIDSGALEVRDPETGATRARIGWLPDGSVGLVTEGGDPVSAPTVPVVTPSLGGLRVTWDGALDGELALPGDFDHMAVHVSTASGFTPSAATYVGSIRRAGDGGMLPVVPLPYQAHYVVLVPVTTGGVTGTPSAEASATPLRVDAPDLTAGSVQAAHIAAGAITADKLEALLVLATTILAGIPGGARVELDQDGLRGYNTANELVFAIDSAGNAVFSGDVTGSLITGSRMVIGDQATTYGLIEQTEADAVHALVQAQQGARTQLRASSTRAEVGSYADAADPAAPVAGLVAQTGSAGWSASSDQTDPGSPVASGIATPTAAYLAVRAERDNPSSARLGLQAQGGLSILEIAGPPPASGPPETGGALYGFRSNDDIHSVSLQSPVADGAVTGGTRRSLIHVEGAGAARQHAQVTHFAKTHLLQGESLNGAISTEDGTVTVAATHSILSARHAPVKGEMLSYPSPLQTSTTVWYDFPATDFAPITFRTSWSGRTRITIMMCGLNAASPASSIALGFRLSGGSTVPASLRRCAFIRSIGEGVGSSRQSSATVHLQLAGAADYTLTPVYRVTSGTVAYFDLALDNSITVEPLT</sequence>
<accession>A0A7W8QJ03</accession>
<evidence type="ECO:0000313" key="3">
    <source>
        <dbReference type="Proteomes" id="UP000572635"/>
    </source>
</evidence>
<protein>
    <submittedName>
        <fullName evidence="2">Uncharacterized protein</fullName>
    </submittedName>
</protein>
<dbReference type="Proteomes" id="UP000572635">
    <property type="component" value="Unassembled WGS sequence"/>
</dbReference>
<gene>
    <name evidence="2" type="ORF">HDA36_001441</name>
</gene>
<dbReference type="EMBL" id="JACHDB010000001">
    <property type="protein sequence ID" value="MBB5431357.1"/>
    <property type="molecule type" value="Genomic_DNA"/>
</dbReference>
<organism evidence="2 3">
    <name type="scientific">Nocardiopsis composta</name>
    <dbReference type="NCBI Taxonomy" id="157465"/>
    <lineage>
        <taxon>Bacteria</taxon>
        <taxon>Bacillati</taxon>
        <taxon>Actinomycetota</taxon>
        <taxon>Actinomycetes</taxon>
        <taxon>Streptosporangiales</taxon>
        <taxon>Nocardiopsidaceae</taxon>
        <taxon>Nocardiopsis</taxon>
    </lineage>
</organism>
<feature type="region of interest" description="Disordered" evidence="1">
    <location>
        <begin position="28"/>
        <end position="49"/>
    </location>
</feature>
<proteinExistence type="predicted"/>
<dbReference type="AlphaFoldDB" id="A0A7W8QJ03"/>